<dbReference type="GO" id="GO:0006508">
    <property type="term" value="P:proteolysis"/>
    <property type="evidence" value="ECO:0007669"/>
    <property type="project" value="UniProtKB-KW"/>
</dbReference>
<gene>
    <name evidence="7" type="ORF">C4B60_16895</name>
</gene>
<evidence type="ECO:0000259" key="6">
    <source>
        <dbReference type="PROSITE" id="PS50106"/>
    </source>
</evidence>
<protein>
    <submittedName>
        <fullName evidence="7">Serine protease</fullName>
    </submittedName>
</protein>
<reference evidence="7 8" key="1">
    <citation type="submission" date="2018-02" db="EMBL/GenBank/DDBJ databases">
        <title>Jeotgalibacillus proteolyticum sp. nov. a protease producing bacterium isolated from ocean sediments of Laizhou Bay.</title>
        <authorList>
            <person name="Li Y."/>
        </authorList>
    </citation>
    <scope>NUCLEOTIDE SEQUENCE [LARGE SCALE GENOMIC DNA]</scope>
    <source>
        <strain evidence="7 8">22-7</strain>
    </source>
</reference>
<keyword evidence="5" id="KW-1133">Transmembrane helix</keyword>
<keyword evidence="5" id="KW-0472">Membrane</keyword>
<dbReference type="PRINTS" id="PR00834">
    <property type="entry name" value="PROTEASES2C"/>
</dbReference>
<dbReference type="InterPro" id="IPR036034">
    <property type="entry name" value="PDZ_sf"/>
</dbReference>
<dbReference type="SUPFAM" id="SSF50156">
    <property type="entry name" value="PDZ domain-like"/>
    <property type="match status" value="1"/>
</dbReference>
<dbReference type="EMBL" id="PREZ01000006">
    <property type="protein sequence ID" value="PPA69455.1"/>
    <property type="molecule type" value="Genomic_DNA"/>
</dbReference>
<evidence type="ECO:0000256" key="1">
    <source>
        <dbReference type="ARBA" id="ARBA00010541"/>
    </source>
</evidence>
<dbReference type="InterPro" id="IPR001478">
    <property type="entry name" value="PDZ"/>
</dbReference>
<proteinExistence type="inferred from homology"/>
<dbReference type="Pfam" id="PF13180">
    <property type="entry name" value="PDZ_2"/>
    <property type="match status" value="1"/>
</dbReference>
<keyword evidence="5" id="KW-0812">Transmembrane</keyword>
<keyword evidence="2 7" id="KW-0645">Protease</keyword>
<evidence type="ECO:0000313" key="8">
    <source>
        <dbReference type="Proteomes" id="UP000239047"/>
    </source>
</evidence>
<sequence length="407" mass="42794">MGYYDNDYQERKSKQKSGSKAGYFISSLAGLIVGALLVVLALPLIGDYTASPSNNGLLDTNNTANQQTAQPISYDVSSDVTSAVETAGDAVVGITNIQSGRGGMFGEPQEEPAEAGTGSGVIYKKEGDNAYIVTNHHVIDGAQQVEVTLADGTKLEAEILGSDIWTDLAVLQVSGEKIETVAEFGDSKALKPGEPLIAIGNPLGLQFSGSVTTGVVSGVERTIPVDVNQDGAPDWQAEVIQTDAAINPGNSGGALVNIQGQLVGINSMKIAQSSVEGIGLAIPIDMAIPVIEDLESSGEVKRPTMGVTLVDLANVPAVHQQQQLNLPEEVTTGVVIERVVPNSAASAAGLQDMDVIVEMDGEKINNTIELRQHLYTEKSVGDEMQVKAYRNGEMQEFTLTLTDDAQL</sequence>
<comment type="similarity">
    <text evidence="1">Belongs to the peptidase S1C family.</text>
</comment>
<name>A0A2S5G939_9BACL</name>
<dbReference type="InterPro" id="IPR043504">
    <property type="entry name" value="Peptidase_S1_PA_chymotrypsin"/>
</dbReference>
<dbReference type="Gene3D" id="2.40.10.10">
    <property type="entry name" value="Trypsin-like serine proteases"/>
    <property type="match status" value="2"/>
</dbReference>
<evidence type="ECO:0000256" key="5">
    <source>
        <dbReference type="SAM" id="Phobius"/>
    </source>
</evidence>
<dbReference type="RefSeq" id="WP_104059193.1">
    <property type="nucleotide sequence ID" value="NZ_PREZ01000006.1"/>
</dbReference>
<feature type="domain" description="PDZ" evidence="6">
    <location>
        <begin position="287"/>
        <end position="392"/>
    </location>
</feature>
<dbReference type="PANTHER" id="PTHR22939:SF129">
    <property type="entry name" value="SERINE PROTEASE HTRA2, MITOCHONDRIAL"/>
    <property type="match status" value="1"/>
</dbReference>
<dbReference type="Gene3D" id="2.30.42.10">
    <property type="match status" value="1"/>
</dbReference>
<accession>A0A2S5G939</accession>
<dbReference type="AlphaFoldDB" id="A0A2S5G939"/>
<dbReference type="InterPro" id="IPR001940">
    <property type="entry name" value="Peptidase_S1C"/>
</dbReference>
<keyword evidence="8" id="KW-1185">Reference proteome</keyword>
<organism evidence="7 8">
    <name type="scientific">Jeotgalibacillus proteolyticus</name>
    <dbReference type="NCBI Taxonomy" id="2082395"/>
    <lineage>
        <taxon>Bacteria</taxon>
        <taxon>Bacillati</taxon>
        <taxon>Bacillota</taxon>
        <taxon>Bacilli</taxon>
        <taxon>Bacillales</taxon>
        <taxon>Caryophanaceae</taxon>
        <taxon>Jeotgalibacillus</taxon>
    </lineage>
</organism>
<comment type="caution">
    <text evidence="7">The sequence shown here is derived from an EMBL/GenBank/DDBJ whole genome shotgun (WGS) entry which is preliminary data.</text>
</comment>
<feature type="transmembrane region" description="Helical" evidence="5">
    <location>
        <begin position="21"/>
        <end position="45"/>
    </location>
</feature>
<keyword evidence="3" id="KW-0378">Hydrolase</keyword>
<dbReference type="InterPro" id="IPR009003">
    <property type="entry name" value="Peptidase_S1_PA"/>
</dbReference>
<keyword evidence="4" id="KW-0720">Serine protease</keyword>
<dbReference type="SMART" id="SM00228">
    <property type="entry name" value="PDZ"/>
    <property type="match status" value="1"/>
</dbReference>
<evidence type="ECO:0000256" key="4">
    <source>
        <dbReference type="ARBA" id="ARBA00022825"/>
    </source>
</evidence>
<dbReference type="OrthoDB" id="9758917at2"/>
<evidence type="ECO:0000256" key="3">
    <source>
        <dbReference type="ARBA" id="ARBA00022801"/>
    </source>
</evidence>
<dbReference type="SUPFAM" id="SSF50494">
    <property type="entry name" value="Trypsin-like serine proteases"/>
    <property type="match status" value="1"/>
</dbReference>
<dbReference type="PROSITE" id="PS50106">
    <property type="entry name" value="PDZ"/>
    <property type="match status" value="1"/>
</dbReference>
<dbReference type="Pfam" id="PF13365">
    <property type="entry name" value="Trypsin_2"/>
    <property type="match status" value="1"/>
</dbReference>
<dbReference type="PANTHER" id="PTHR22939">
    <property type="entry name" value="SERINE PROTEASE FAMILY S1C HTRA-RELATED"/>
    <property type="match status" value="1"/>
</dbReference>
<evidence type="ECO:0000256" key="2">
    <source>
        <dbReference type="ARBA" id="ARBA00022670"/>
    </source>
</evidence>
<dbReference type="Proteomes" id="UP000239047">
    <property type="component" value="Unassembled WGS sequence"/>
</dbReference>
<dbReference type="GO" id="GO:0004252">
    <property type="term" value="F:serine-type endopeptidase activity"/>
    <property type="evidence" value="ECO:0007669"/>
    <property type="project" value="InterPro"/>
</dbReference>
<evidence type="ECO:0000313" key="7">
    <source>
        <dbReference type="EMBL" id="PPA69455.1"/>
    </source>
</evidence>